<accession>A0A4C1Y8F3</accession>
<gene>
    <name evidence="1" type="ORF">EVAR_17987_1</name>
</gene>
<sequence length="191" mass="21543">MLMQIESSGERGRPADFRPIIATVINHKVINKTIKGINFALGKVSWSRRAILQRGLAYWNNMEIALIQRNVSIKYILRRELDFWCFIMSTVSSSDLCTLVLSYLSDIYCHRNKNPHRRLQHLIKAAHGSPLGPAVGVTMRQTTRALPVPATAPLSRDLCVALPTHRMPISTLSRILKHYTVSVYTCFAVSA</sequence>
<protein>
    <submittedName>
        <fullName evidence="1">Uncharacterized protein</fullName>
    </submittedName>
</protein>
<keyword evidence="2" id="KW-1185">Reference proteome</keyword>
<dbReference type="EMBL" id="BGZK01001100">
    <property type="protein sequence ID" value="GBP71194.1"/>
    <property type="molecule type" value="Genomic_DNA"/>
</dbReference>
<reference evidence="1 2" key="1">
    <citation type="journal article" date="2019" name="Commun. Biol.">
        <title>The bagworm genome reveals a unique fibroin gene that provides high tensile strength.</title>
        <authorList>
            <person name="Kono N."/>
            <person name="Nakamura H."/>
            <person name="Ohtoshi R."/>
            <person name="Tomita M."/>
            <person name="Numata K."/>
            <person name="Arakawa K."/>
        </authorList>
    </citation>
    <scope>NUCLEOTIDE SEQUENCE [LARGE SCALE GENOMIC DNA]</scope>
</reference>
<evidence type="ECO:0000313" key="2">
    <source>
        <dbReference type="Proteomes" id="UP000299102"/>
    </source>
</evidence>
<dbReference type="Proteomes" id="UP000299102">
    <property type="component" value="Unassembled WGS sequence"/>
</dbReference>
<comment type="caution">
    <text evidence="1">The sequence shown here is derived from an EMBL/GenBank/DDBJ whole genome shotgun (WGS) entry which is preliminary data.</text>
</comment>
<name>A0A4C1Y8F3_EUMVA</name>
<evidence type="ECO:0000313" key="1">
    <source>
        <dbReference type="EMBL" id="GBP71194.1"/>
    </source>
</evidence>
<proteinExistence type="predicted"/>
<dbReference type="AlphaFoldDB" id="A0A4C1Y8F3"/>
<organism evidence="1 2">
    <name type="scientific">Eumeta variegata</name>
    <name type="common">Bagworm moth</name>
    <name type="synonym">Eumeta japonica</name>
    <dbReference type="NCBI Taxonomy" id="151549"/>
    <lineage>
        <taxon>Eukaryota</taxon>
        <taxon>Metazoa</taxon>
        <taxon>Ecdysozoa</taxon>
        <taxon>Arthropoda</taxon>
        <taxon>Hexapoda</taxon>
        <taxon>Insecta</taxon>
        <taxon>Pterygota</taxon>
        <taxon>Neoptera</taxon>
        <taxon>Endopterygota</taxon>
        <taxon>Lepidoptera</taxon>
        <taxon>Glossata</taxon>
        <taxon>Ditrysia</taxon>
        <taxon>Tineoidea</taxon>
        <taxon>Psychidae</taxon>
        <taxon>Oiketicinae</taxon>
        <taxon>Eumeta</taxon>
    </lineage>
</organism>